<feature type="transmembrane region" description="Helical" evidence="6">
    <location>
        <begin position="140"/>
        <end position="161"/>
    </location>
</feature>
<dbReference type="NCBIfam" id="TIGR02454">
    <property type="entry name" value="ECF_T_CbiQ"/>
    <property type="match status" value="1"/>
</dbReference>
<feature type="transmembrane region" description="Helical" evidence="6">
    <location>
        <begin position="104"/>
        <end position="128"/>
    </location>
</feature>
<evidence type="ECO:0000313" key="7">
    <source>
        <dbReference type="EMBL" id="USR89732.1"/>
    </source>
</evidence>
<comment type="subcellular location">
    <subcellularLocation>
        <location evidence="1">Cell membrane</location>
        <topology evidence="1">Multi-pass membrane protein</topology>
    </subcellularLocation>
</comment>
<keyword evidence="3 6" id="KW-0812">Transmembrane</keyword>
<accession>A0ABY5AKT2</accession>
<protein>
    <submittedName>
        <fullName evidence="7">Cobalt ECF transporter T component CbiQ</fullName>
    </submittedName>
</protein>
<evidence type="ECO:0000256" key="5">
    <source>
        <dbReference type="ARBA" id="ARBA00023136"/>
    </source>
</evidence>
<sequence>MQHEIDYYAGLDSPIHRWEPRCKLIGLMALIFAFSAVEVPGLLLVMLLVTGILYKLSRLPGSYLRQRLHYPGYFLLGAVVMLPLSMGETVLLDLGWLQVRWEGILAAIPIVVRFVCIVTVTLVLFGTGSLATSLRAMRSLGVPSLITDMMLLFYRYLYDLLDRLRQVQTAMRLRGFNPKQFSWRTLRLLAALTGTLLVTSYEQSEQVYQAMRLRGYGQRPAQGLTLPIQPWDAIALGGVLLLAAGLVIAQIWLSLETA</sequence>
<feature type="transmembrane region" description="Helical" evidence="6">
    <location>
        <begin position="233"/>
        <end position="255"/>
    </location>
</feature>
<dbReference type="InterPro" id="IPR003339">
    <property type="entry name" value="ABC/ECF_trnsptr_transmembrane"/>
</dbReference>
<evidence type="ECO:0000256" key="1">
    <source>
        <dbReference type="ARBA" id="ARBA00004651"/>
    </source>
</evidence>
<dbReference type="RefSeq" id="WP_252660828.1">
    <property type="nucleotide sequence ID" value="NZ_CP098611.1"/>
</dbReference>
<evidence type="ECO:0000256" key="2">
    <source>
        <dbReference type="ARBA" id="ARBA00022475"/>
    </source>
</evidence>
<keyword evidence="4 6" id="KW-1133">Transmembrane helix</keyword>
<evidence type="ECO:0000256" key="4">
    <source>
        <dbReference type="ARBA" id="ARBA00022989"/>
    </source>
</evidence>
<dbReference type="InterPro" id="IPR012809">
    <property type="entry name" value="ECF_CbiQ"/>
</dbReference>
<keyword evidence="5 6" id="KW-0472">Membrane</keyword>
<keyword evidence="2" id="KW-1003">Cell membrane</keyword>
<gene>
    <name evidence="7" type="primary">cbiQ</name>
    <name evidence="7" type="ORF">NEA10_12680</name>
</gene>
<dbReference type="InterPro" id="IPR051611">
    <property type="entry name" value="ECF_transporter_component"/>
</dbReference>
<evidence type="ECO:0000256" key="3">
    <source>
        <dbReference type="ARBA" id="ARBA00022692"/>
    </source>
</evidence>
<keyword evidence="8" id="KW-1185">Reference proteome</keyword>
<name>A0ABY5AKT2_9CYAN</name>
<feature type="transmembrane region" description="Helical" evidence="6">
    <location>
        <begin position="73"/>
        <end position="92"/>
    </location>
</feature>
<dbReference type="EMBL" id="CP098611">
    <property type="protein sequence ID" value="USR89732.1"/>
    <property type="molecule type" value="Genomic_DNA"/>
</dbReference>
<reference evidence="7" key="1">
    <citation type="submission" date="2022-06" db="EMBL/GenBank/DDBJ databases">
        <title>Genome sequence of Phormidium yuhuli AB48 isolated from an industrial photobioreactor environment.</title>
        <authorList>
            <person name="Qiu Y."/>
            <person name="Noonan A.J.C."/>
            <person name="Dofher K."/>
            <person name="Koch M."/>
            <person name="Kieft B."/>
            <person name="Lin X."/>
            <person name="Ziels R.M."/>
            <person name="Hallam S.J."/>
        </authorList>
    </citation>
    <scope>NUCLEOTIDE SEQUENCE</scope>
    <source>
        <strain evidence="7">AB48</strain>
    </source>
</reference>
<dbReference type="PANTHER" id="PTHR34857:SF2">
    <property type="entry name" value="SLL0384 PROTEIN"/>
    <property type="match status" value="1"/>
</dbReference>
<feature type="transmembrane region" description="Helical" evidence="6">
    <location>
        <begin position="24"/>
        <end position="53"/>
    </location>
</feature>
<organism evidence="7 8">
    <name type="scientific">Phormidium yuhuli AB48</name>
    <dbReference type="NCBI Taxonomy" id="2940671"/>
    <lineage>
        <taxon>Bacteria</taxon>
        <taxon>Bacillati</taxon>
        <taxon>Cyanobacteriota</taxon>
        <taxon>Cyanophyceae</taxon>
        <taxon>Oscillatoriophycideae</taxon>
        <taxon>Oscillatoriales</taxon>
        <taxon>Oscillatoriaceae</taxon>
        <taxon>Phormidium</taxon>
        <taxon>Phormidium yuhuli</taxon>
    </lineage>
</organism>
<dbReference type="CDD" id="cd16914">
    <property type="entry name" value="EcfT"/>
    <property type="match status" value="1"/>
</dbReference>
<proteinExistence type="predicted"/>
<dbReference type="PANTHER" id="PTHR34857">
    <property type="entry name" value="SLL0384 PROTEIN"/>
    <property type="match status" value="1"/>
</dbReference>
<dbReference type="Pfam" id="PF02361">
    <property type="entry name" value="CbiQ"/>
    <property type="match status" value="1"/>
</dbReference>
<evidence type="ECO:0000313" key="8">
    <source>
        <dbReference type="Proteomes" id="UP001056708"/>
    </source>
</evidence>
<dbReference type="Proteomes" id="UP001056708">
    <property type="component" value="Chromosome"/>
</dbReference>
<evidence type="ECO:0000256" key="6">
    <source>
        <dbReference type="SAM" id="Phobius"/>
    </source>
</evidence>